<accession>A0A4C1ZED8</accession>
<evidence type="ECO:0000313" key="2">
    <source>
        <dbReference type="EMBL" id="GBP85503.1"/>
    </source>
</evidence>
<gene>
    <name evidence="2" type="ORF">EVAR_61760_1</name>
</gene>
<dbReference type="Proteomes" id="UP000299102">
    <property type="component" value="Unassembled WGS sequence"/>
</dbReference>
<keyword evidence="3" id="KW-1185">Reference proteome</keyword>
<feature type="compositionally biased region" description="Polar residues" evidence="1">
    <location>
        <begin position="23"/>
        <end position="35"/>
    </location>
</feature>
<sequence>MAINYPVSQTEMIKEAPRGVSQIIPNINTRPTNVPSDAKKPQRLTIRRPASTTEREQTHAARRQGPSDASYAGDERRRALKEN</sequence>
<evidence type="ECO:0000256" key="1">
    <source>
        <dbReference type="SAM" id="MobiDB-lite"/>
    </source>
</evidence>
<feature type="region of interest" description="Disordered" evidence="1">
    <location>
        <begin position="21"/>
        <end position="83"/>
    </location>
</feature>
<feature type="compositionally biased region" description="Basic and acidic residues" evidence="1">
    <location>
        <begin position="73"/>
        <end position="83"/>
    </location>
</feature>
<dbReference type="AlphaFoldDB" id="A0A4C1ZED8"/>
<evidence type="ECO:0000313" key="3">
    <source>
        <dbReference type="Proteomes" id="UP000299102"/>
    </source>
</evidence>
<dbReference type="EMBL" id="BGZK01001741">
    <property type="protein sequence ID" value="GBP85503.1"/>
    <property type="molecule type" value="Genomic_DNA"/>
</dbReference>
<proteinExistence type="predicted"/>
<reference evidence="2 3" key="1">
    <citation type="journal article" date="2019" name="Commun. Biol.">
        <title>The bagworm genome reveals a unique fibroin gene that provides high tensile strength.</title>
        <authorList>
            <person name="Kono N."/>
            <person name="Nakamura H."/>
            <person name="Ohtoshi R."/>
            <person name="Tomita M."/>
            <person name="Numata K."/>
            <person name="Arakawa K."/>
        </authorList>
    </citation>
    <scope>NUCLEOTIDE SEQUENCE [LARGE SCALE GENOMIC DNA]</scope>
</reference>
<protein>
    <submittedName>
        <fullName evidence="2">Uncharacterized protein</fullName>
    </submittedName>
</protein>
<organism evidence="2 3">
    <name type="scientific">Eumeta variegata</name>
    <name type="common">Bagworm moth</name>
    <name type="synonym">Eumeta japonica</name>
    <dbReference type="NCBI Taxonomy" id="151549"/>
    <lineage>
        <taxon>Eukaryota</taxon>
        <taxon>Metazoa</taxon>
        <taxon>Ecdysozoa</taxon>
        <taxon>Arthropoda</taxon>
        <taxon>Hexapoda</taxon>
        <taxon>Insecta</taxon>
        <taxon>Pterygota</taxon>
        <taxon>Neoptera</taxon>
        <taxon>Endopterygota</taxon>
        <taxon>Lepidoptera</taxon>
        <taxon>Glossata</taxon>
        <taxon>Ditrysia</taxon>
        <taxon>Tineoidea</taxon>
        <taxon>Psychidae</taxon>
        <taxon>Oiketicinae</taxon>
        <taxon>Eumeta</taxon>
    </lineage>
</organism>
<name>A0A4C1ZED8_EUMVA</name>
<comment type="caution">
    <text evidence="2">The sequence shown here is derived from an EMBL/GenBank/DDBJ whole genome shotgun (WGS) entry which is preliminary data.</text>
</comment>